<comment type="similarity">
    <text evidence="2">Belongs to the membrane fusion protein (MFP) (TC 8.A.1) family.</text>
</comment>
<gene>
    <name evidence="11" type="ORF">HNE05_04265</name>
</gene>
<feature type="transmembrane region" description="Helical" evidence="8">
    <location>
        <begin position="41"/>
        <end position="59"/>
    </location>
</feature>
<dbReference type="RefSeq" id="WP_173204626.1">
    <property type="nucleotide sequence ID" value="NZ_CP053697.2"/>
</dbReference>
<protein>
    <submittedName>
        <fullName evidence="11">HlyD family secretion protein</fullName>
    </submittedName>
</protein>
<dbReference type="KEGG" id="pcam:HNE05_04265"/>
<comment type="subcellular location">
    <subcellularLocation>
        <location evidence="1">Membrane</location>
        <topology evidence="1">Single-pass membrane protein</topology>
    </subcellularLocation>
</comment>
<dbReference type="AlphaFoldDB" id="A0A6M8FZM5"/>
<sequence>MSETLNSPDPTEAAVVAEPAAQKPAEKPTEKPAPANPLRRIALGVVVAIGVLFAVSIVMERRTPSTSQAVVQAYVVQMAAEVGGRVTEISVVDNARVKAGQLLFRIDSQPYDIAIAEAEARLEEAGQAVGANTASVDAAQAQLVSARAQRDNVREQTRRVMQLVERGVYARARLDEAKASLDSAEAAVSKAQADLQRAQQELGPKGNDNPQFKQALAALEKARLDLVRTEVIAPADGVITNLQLAVGQVVSIGQPALTFIDSTTVWVSAAFKENSLEHVQANDSAELVFDLLPGRVFKGRVESVGWGVAQEGSSTSALPSVRNESGWVRDPQRFPVRLLVDTPYPIGPRYGSQVSVVIYSGDNPLTNALGALLARLGAVLNYVN</sequence>
<dbReference type="InterPro" id="IPR050739">
    <property type="entry name" value="MFP"/>
</dbReference>
<reference evidence="11" key="1">
    <citation type="submission" date="2020-07" db="EMBL/GenBank/DDBJ databases">
        <title>Nitrate ammonifying Pseudomonas campi sp. nov. isolated from German agricultural grassland.</title>
        <authorList>
            <person name="Timsy T."/>
            <person name="Ulrich A."/>
            <person name="Spanner T."/>
            <person name="Foesel B."/>
            <person name="Kolb S."/>
            <person name="Horn M.A."/>
            <person name="Behrendt U."/>
        </authorList>
    </citation>
    <scope>NUCLEOTIDE SEQUENCE</scope>
    <source>
        <strain evidence="11">S1-A32-2</strain>
    </source>
</reference>
<evidence type="ECO:0000313" key="12">
    <source>
        <dbReference type="Proteomes" id="UP000501379"/>
    </source>
</evidence>
<evidence type="ECO:0000256" key="6">
    <source>
        <dbReference type="SAM" id="Coils"/>
    </source>
</evidence>
<evidence type="ECO:0000256" key="2">
    <source>
        <dbReference type="ARBA" id="ARBA00009477"/>
    </source>
</evidence>
<dbReference type="Gene3D" id="2.40.30.170">
    <property type="match status" value="1"/>
</dbReference>
<evidence type="ECO:0000259" key="10">
    <source>
        <dbReference type="Pfam" id="PF25963"/>
    </source>
</evidence>
<evidence type="ECO:0000256" key="3">
    <source>
        <dbReference type="ARBA" id="ARBA00022692"/>
    </source>
</evidence>
<dbReference type="PANTHER" id="PTHR30386">
    <property type="entry name" value="MEMBRANE FUSION SUBUNIT OF EMRAB-TOLC MULTIDRUG EFFLUX PUMP"/>
    <property type="match status" value="1"/>
</dbReference>
<evidence type="ECO:0000259" key="9">
    <source>
        <dbReference type="Pfam" id="PF25917"/>
    </source>
</evidence>
<proteinExistence type="inferred from homology"/>
<dbReference type="Gene3D" id="2.40.50.100">
    <property type="match status" value="1"/>
</dbReference>
<accession>A0A6M8FZM5</accession>
<feature type="region of interest" description="Disordered" evidence="7">
    <location>
        <begin position="1"/>
        <end position="34"/>
    </location>
</feature>
<dbReference type="SUPFAM" id="SSF111369">
    <property type="entry name" value="HlyD-like secretion proteins"/>
    <property type="match status" value="3"/>
</dbReference>
<evidence type="ECO:0000256" key="8">
    <source>
        <dbReference type="SAM" id="Phobius"/>
    </source>
</evidence>
<dbReference type="GO" id="GO:0016020">
    <property type="term" value="C:membrane"/>
    <property type="evidence" value="ECO:0007669"/>
    <property type="project" value="UniProtKB-SubCell"/>
</dbReference>
<dbReference type="PANTHER" id="PTHR30386:SF26">
    <property type="entry name" value="TRANSPORT PROTEIN COMB"/>
    <property type="match status" value="1"/>
</dbReference>
<dbReference type="Pfam" id="PF25963">
    <property type="entry name" value="Beta-barrel_AAEA"/>
    <property type="match status" value="1"/>
</dbReference>
<dbReference type="Proteomes" id="UP000501379">
    <property type="component" value="Chromosome"/>
</dbReference>
<keyword evidence="6" id="KW-0175">Coiled coil</keyword>
<dbReference type="InterPro" id="IPR058625">
    <property type="entry name" value="MdtA-like_BSH"/>
</dbReference>
<dbReference type="Gene3D" id="1.10.287.470">
    <property type="entry name" value="Helix hairpin bin"/>
    <property type="match status" value="2"/>
</dbReference>
<keyword evidence="12" id="KW-1185">Reference proteome</keyword>
<feature type="coiled-coil region" evidence="6">
    <location>
        <begin position="136"/>
        <end position="201"/>
    </location>
</feature>
<organism evidence="11 12">
    <name type="scientific">Aquipseudomonas campi</name>
    <dbReference type="NCBI Taxonomy" id="2731681"/>
    <lineage>
        <taxon>Bacteria</taxon>
        <taxon>Pseudomonadati</taxon>
        <taxon>Pseudomonadota</taxon>
        <taxon>Gammaproteobacteria</taxon>
        <taxon>Pseudomonadales</taxon>
        <taxon>Pseudomonadaceae</taxon>
        <taxon>Aquipseudomonas</taxon>
    </lineage>
</organism>
<keyword evidence="4 8" id="KW-1133">Transmembrane helix</keyword>
<dbReference type="InterPro" id="IPR058634">
    <property type="entry name" value="AaeA-lik-b-barrel"/>
</dbReference>
<evidence type="ECO:0000256" key="1">
    <source>
        <dbReference type="ARBA" id="ARBA00004167"/>
    </source>
</evidence>
<evidence type="ECO:0000256" key="4">
    <source>
        <dbReference type="ARBA" id="ARBA00022989"/>
    </source>
</evidence>
<feature type="domain" description="p-hydroxybenzoic acid efflux pump subunit AaeA-like beta-barrel" evidence="10">
    <location>
        <begin position="265"/>
        <end position="345"/>
    </location>
</feature>
<dbReference type="Pfam" id="PF25917">
    <property type="entry name" value="BSH_RND"/>
    <property type="match status" value="1"/>
</dbReference>
<keyword evidence="5 8" id="KW-0472">Membrane</keyword>
<evidence type="ECO:0000313" key="11">
    <source>
        <dbReference type="EMBL" id="QKE62605.1"/>
    </source>
</evidence>
<evidence type="ECO:0000256" key="7">
    <source>
        <dbReference type="SAM" id="MobiDB-lite"/>
    </source>
</evidence>
<feature type="compositionally biased region" description="Low complexity" evidence="7">
    <location>
        <begin position="8"/>
        <end position="23"/>
    </location>
</feature>
<dbReference type="EMBL" id="CP053697">
    <property type="protein sequence ID" value="QKE62605.1"/>
    <property type="molecule type" value="Genomic_DNA"/>
</dbReference>
<name>A0A6M8FZM5_9GAMM</name>
<feature type="domain" description="Multidrug resistance protein MdtA-like barrel-sandwich hybrid" evidence="9">
    <location>
        <begin position="75"/>
        <end position="257"/>
    </location>
</feature>
<evidence type="ECO:0000256" key="5">
    <source>
        <dbReference type="ARBA" id="ARBA00023136"/>
    </source>
</evidence>
<keyword evidence="3 8" id="KW-0812">Transmembrane</keyword>